<keyword evidence="4" id="KW-1133">Transmembrane helix</keyword>
<dbReference type="PANTHER" id="PTHR37485">
    <property type="entry name" value="CELL DIVISION PROTEIN FTSB"/>
    <property type="match status" value="1"/>
</dbReference>
<dbReference type="EMBL" id="UINC01001649">
    <property type="protein sequence ID" value="SUZ85749.1"/>
    <property type="molecule type" value="Genomic_DNA"/>
</dbReference>
<accession>A0A381R4M4</accession>
<evidence type="ECO:0000313" key="8">
    <source>
        <dbReference type="EMBL" id="SUZ85749.1"/>
    </source>
</evidence>
<feature type="coiled-coil region" evidence="7">
    <location>
        <begin position="16"/>
        <end position="60"/>
    </location>
</feature>
<keyword evidence="3" id="KW-0812">Transmembrane</keyword>
<dbReference type="Pfam" id="PF04977">
    <property type="entry name" value="DivIC"/>
    <property type="match status" value="1"/>
</dbReference>
<keyword evidence="2" id="KW-0132">Cell division</keyword>
<dbReference type="GO" id="GO:0030428">
    <property type="term" value="C:cell septum"/>
    <property type="evidence" value="ECO:0007669"/>
    <property type="project" value="TreeGrafter"/>
</dbReference>
<dbReference type="InterPro" id="IPR023081">
    <property type="entry name" value="Cell_div_FtsB"/>
</dbReference>
<dbReference type="GO" id="GO:0043093">
    <property type="term" value="P:FtsZ-dependent cytokinesis"/>
    <property type="evidence" value="ECO:0007669"/>
    <property type="project" value="TreeGrafter"/>
</dbReference>
<proteinExistence type="predicted"/>
<evidence type="ECO:0008006" key="9">
    <source>
        <dbReference type="Google" id="ProtNLM"/>
    </source>
</evidence>
<evidence type="ECO:0000256" key="2">
    <source>
        <dbReference type="ARBA" id="ARBA00022618"/>
    </source>
</evidence>
<keyword evidence="5" id="KW-0472">Membrane</keyword>
<organism evidence="8">
    <name type="scientific">marine metagenome</name>
    <dbReference type="NCBI Taxonomy" id="408172"/>
    <lineage>
        <taxon>unclassified sequences</taxon>
        <taxon>metagenomes</taxon>
        <taxon>ecological metagenomes</taxon>
    </lineage>
</organism>
<name>A0A381R4M4_9ZZZZ</name>
<dbReference type="InterPro" id="IPR007060">
    <property type="entry name" value="FtsL/DivIC"/>
</dbReference>
<keyword evidence="7" id="KW-0175">Coiled coil</keyword>
<dbReference type="AlphaFoldDB" id="A0A381R4M4"/>
<evidence type="ECO:0000256" key="4">
    <source>
        <dbReference type="ARBA" id="ARBA00022989"/>
    </source>
</evidence>
<evidence type="ECO:0000256" key="6">
    <source>
        <dbReference type="ARBA" id="ARBA00023306"/>
    </source>
</evidence>
<dbReference type="PANTHER" id="PTHR37485:SF1">
    <property type="entry name" value="CELL DIVISION PROTEIN FTSB"/>
    <property type="match status" value="1"/>
</dbReference>
<evidence type="ECO:0000256" key="1">
    <source>
        <dbReference type="ARBA" id="ARBA00022475"/>
    </source>
</evidence>
<sequence length="93" mass="11026">MIQINIWSGDYGYSNLKDLKEEFKEKEQLTLELERSNLLLEQEKEQLRSERNAIEGLARYELGLIKPGETFYKFQSELTKDKEIDPKISNQDQ</sequence>
<reference evidence="8" key="1">
    <citation type="submission" date="2018-05" db="EMBL/GenBank/DDBJ databases">
        <authorList>
            <person name="Lanie J.A."/>
            <person name="Ng W.-L."/>
            <person name="Kazmierczak K.M."/>
            <person name="Andrzejewski T.M."/>
            <person name="Davidsen T.M."/>
            <person name="Wayne K.J."/>
            <person name="Tettelin H."/>
            <person name="Glass J.I."/>
            <person name="Rusch D."/>
            <person name="Podicherti R."/>
            <person name="Tsui H.-C.T."/>
            <person name="Winkler M.E."/>
        </authorList>
    </citation>
    <scope>NUCLEOTIDE SEQUENCE</scope>
</reference>
<keyword evidence="6" id="KW-0131">Cell cycle</keyword>
<gene>
    <name evidence="8" type="ORF">METZ01_LOCUS38603</name>
</gene>
<evidence type="ECO:0000256" key="5">
    <source>
        <dbReference type="ARBA" id="ARBA00023136"/>
    </source>
</evidence>
<protein>
    <recommendedName>
        <fullName evidence="9">Cell division protein FtsB</fullName>
    </recommendedName>
</protein>
<evidence type="ECO:0000256" key="3">
    <source>
        <dbReference type="ARBA" id="ARBA00022692"/>
    </source>
</evidence>
<keyword evidence="1" id="KW-1003">Cell membrane</keyword>
<evidence type="ECO:0000256" key="7">
    <source>
        <dbReference type="SAM" id="Coils"/>
    </source>
</evidence>